<keyword evidence="1" id="KW-0472">Membrane</keyword>
<protein>
    <submittedName>
        <fullName evidence="2">Uncharacterized protein</fullName>
    </submittedName>
</protein>
<evidence type="ECO:0000256" key="1">
    <source>
        <dbReference type="SAM" id="Phobius"/>
    </source>
</evidence>
<evidence type="ECO:0000313" key="3">
    <source>
        <dbReference type="Proteomes" id="UP000465812"/>
    </source>
</evidence>
<keyword evidence="1" id="KW-1133">Transmembrane helix</keyword>
<name>A0ABN6AI35_MYCNT</name>
<sequence length="79" mass="7943">MGVVFVLAGLLVFSLGALPDLRRVGIGVVVVNVAFTLASIVAAEALPLTVTGVALTLASGAYTAAFAALQYLGLRRLAA</sequence>
<feature type="transmembrane region" description="Helical" evidence="1">
    <location>
        <begin position="53"/>
        <end position="73"/>
    </location>
</feature>
<evidence type="ECO:0000313" key="2">
    <source>
        <dbReference type="EMBL" id="BBY41311.1"/>
    </source>
</evidence>
<organism evidence="2 3">
    <name type="scientific">Mycobacterium mantenii</name>
    <dbReference type="NCBI Taxonomy" id="560555"/>
    <lineage>
        <taxon>Bacteria</taxon>
        <taxon>Bacillati</taxon>
        <taxon>Actinomycetota</taxon>
        <taxon>Actinomycetes</taxon>
        <taxon>Mycobacteriales</taxon>
        <taxon>Mycobacteriaceae</taxon>
        <taxon>Mycobacterium</taxon>
        <taxon>Mycobacterium avium complex (MAC)</taxon>
    </lineage>
</organism>
<dbReference type="EMBL" id="AP022590">
    <property type="protein sequence ID" value="BBY41311.1"/>
    <property type="molecule type" value="Genomic_DNA"/>
</dbReference>
<reference evidence="2 3" key="1">
    <citation type="journal article" date="2019" name="Emerg. Microbes Infect.">
        <title>Comprehensive subspecies identification of 175 nontuberculous mycobacteria species based on 7547 genomic profiles.</title>
        <authorList>
            <person name="Matsumoto Y."/>
            <person name="Kinjo T."/>
            <person name="Motooka D."/>
            <person name="Nabeya D."/>
            <person name="Jung N."/>
            <person name="Uechi K."/>
            <person name="Horii T."/>
            <person name="Iida T."/>
            <person name="Fujita J."/>
            <person name="Nakamura S."/>
        </authorList>
    </citation>
    <scope>NUCLEOTIDE SEQUENCE [LARGE SCALE GENOMIC DNA]</scope>
    <source>
        <strain evidence="2 3">JCM 18113</strain>
    </source>
</reference>
<proteinExistence type="predicted"/>
<feature type="transmembrane region" description="Helical" evidence="1">
    <location>
        <begin position="26"/>
        <end position="46"/>
    </location>
</feature>
<dbReference type="Proteomes" id="UP000465812">
    <property type="component" value="Chromosome"/>
</dbReference>
<keyword evidence="3" id="KW-1185">Reference proteome</keyword>
<keyword evidence="1" id="KW-0812">Transmembrane</keyword>
<gene>
    <name evidence="2" type="ORF">MMAN_54450</name>
</gene>
<accession>A0ABN6AI35</accession>